<dbReference type="Gene3D" id="2.60.200.20">
    <property type="match status" value="1"/>
</dbReference>
<feature type="non-terminal residue" evidence="3">
    <location>
        <position position="193"/>
    </location>
</feature>
<evidence type="ECO:0000313" key="4">
    <source>
        <dbReference type="Proteomes" id="UP000649617"/>
    </source>
</evidence>
<dbReference type="InterPro" id="IPR000253">
    <property type="entry name" value="FHA_dom"/>
</dbReference>
<gene>
    <name evidence="3" type="ORF">SPIL2461_LOCUS16370</name>
</gene>
<evidence type="ECO:0000313" key="3">
    <source>
        <dbReference type="EMBL" id="CAE7625386.1"/>
    </source>
</evidence>
<protein>
    <recommendedName>
        <fullName evidence="2">FHA domain-containing protein</fullName>
    </recommendedName>
</protein>
<reference evidence="3" key="1">
    <citation type="submission" date="2021-02" db="EMBL/GenBank/DDBJ databases">
        <authorList>
            <person name="Dougan E. K."/>
            <person name="Rhodes N."/>
            <person name="Thang M."/>
            <person name="Chan C."/>
        </authorList>
    </citation>
    <scope>NUCLEOTIDE SEQUENCE</scope>
</reference>
<feature type="non-terminal residue" evidence="3">
    <location>
        <position position="1"/>
    </location>
</feature>
<feature type="region of interest" description="Disordered" evidence="1">
    <location>
        <begin position="1"/>
        <end position="31"/>
    </location>
</feature>
<feature type="compositionally biased region" description="Low complexity" evidence="1">
    <location>
        <begin position="171"/>
        <end position="180"/>
    </location>
</feature>
<feature type="compositionally biased region" description="Basic and acidic residues" evidence="1">
    <location>
        <begin position="181"/>
        <end position="193"/>
    </location>
</feature>
<dbReference type="InterPro" id="IPR008984">
    <property type="entry name" value="SMAD_FHA_dom_sf"/>
</dbReference>
<comment type="caution">
    <text evidence="3">The sequence shown here is derived from an EMBL/GenBank/DDBJ whole genome shotgun (WGS) entry which is preliminary data.</text>
</comment>
<keyword evidence="4" id="KW-1185">Reference proteome</keyword>
<dbReference type="OrthoDB" id="445544at2759"/>
<dbReference type="EMBL" id="CAJNIZ010042557">
    <property type="protein sequence ID" value="CAE7625386.1"/>
    <property type="molecule type" value="Genomic_DNA"/>
</dbReference>
<dbReference type="AlphaFoldDB" id="A0A812VIG7"/>
<evidence type="ECO:0000259" key="2">
    <source>
        <dbReference type="PROSITE" id="PS50006"/>
    </source>
</evidence>
<feature type="domain" description="FHA" evidence="2">
    <location>
        <begin position="55"/>
        <end position="106"/>
    </location>
</feature>
<dbReference type="Pfam" id="PF00498">
    <property type="entry name" value="FHA"/>
    <property type="match status" value="1"/>
</dbReference>
<accession>A0A812VIG7</accession>
<dbReference type="SUPFAM" id="SSF49879">
    <property type="entry name" value="SMAD/FHA domain"/>
    <property type="match status" value="1"/>
</dbReference>
<name>A0A812VIG7_SYMPI</name>
<dbReference type="CDD" id="cd00060">
    <property type="entry name" value="FHA"/>
    <property type="match status" value="1"/>
</dbReference>
<dbReference type="Proteomes" id="UP000649617">
    <property type="component" value="Unassembled WGS sequence"/>
</dbReference>
<evidence type="ECO:0000256" key="1">
    <source>
        <dbReference type="SAM" id="MobiDB-lite"/>
    </source>
</evidence>
<proteinExistence type="predicted"/>
<dbReference type="PROSITE" id="PS50006">
    <property type="entry name" value="FHA_DOMAIN"/>
    <property type="match status" value="1"/>
</dbReference>
<organism evidence="3 4">
    <name type="scientific">Symbiodinium pilosum</name>
    <name type="common">Dinoflagellate</name>
    <dbReference type="NCBI Taxonomy" id="2952"/>
    <lineage>
        <taxon>Eukaryota</taxon>
        <taxon>Sar</taxon>
        <taxon>Alveolata</taxon>
        <taxon>Dinophyceae</taxon>
        <taxon>Suessiales</taxon>
        <taxon>Symbiodiniaceae</taxon>
        <taxon>Symbiodinium</taxon>
    </lineage>
</organism>
<sequence>DLGADQPALALPGEGEEKAQAAAPSSPRSGEAATDVLSLPALAVVANGTRFSGVTKFGRSSSRRTLVPDYAMTEPIASRSHFNVVHDQESDQFYIMDAGSKWGTFLKISSSVTLSCGNWIRVGGVEFIVRFCGGGCRCQKSHRHYRLHSLRLMRSRAMSLTRLTPSFPVIPEEAASPKSESSSKKKEDPAVCP</sequence>
<feature type="region of interest" description="Disordered" evidence="1">
    <location>
        <begin position="171"/>
        <end position="193"/>
    </location>
</feature>